<feature type="compositionally biased region" description="Polar residues" evidence="3">
    <location>
        <begin position="40"/>
        <end position="61"/>
    </location>
</feature>
<evidence type="ECO:0000313" key="11">
    <source>
        <dbReference type="EMBL" id="JAQ13403.1"/>
    </source>
</evidence>
<dbReference type="EMBL" id="GBHO01009529">
    <property type="protein sequence ID" value="JAG34075.1"/>
    <property type="molecule type" value="Transcribed_RNA"/>
</dbReference>
<evidence type="ECO:0000313" key="7">
    <source>
        <dbReference type="EMBL" id="JAG34071.1"/>
    </source>
</evidence>
<dbReference type="GO" id="GO:0006508">
    <property type="term" value="P:proteolysis"/>
    <property type="evidence" value="ECO:0007669"/>
    <property type="project" value="UniProtKB-KW"/>
</dbReference>
<dbReference type="InterPro" id="IPR028889">
    <property type="entry name" value="USP"/>
</dbReference>
<dbReference type="PANTHER" id="PTHR21646:SF23">
    <property type="entry name" value="UBIQUITIN CARBOXYL-TERMINAL HYDROLASE USP2"/>
    <property type="match status" value="1"/>
</dbReference>
<evidence type="ECO:0000256" key="3">
    <source>
        <dbReference type="SAM" id="MobiDB-lite"/>
    </source>
</evidence>
<reference evidence="10" key="3">
    <citation type="submission" date="2014-09" db="EMBL/GenBank/DDBJ databases">
        <authorList>
            <person name="Magalhaes I.L.F."/>
            <person name="Oliveira U."/>
            <person name="Santos F.R."/>
            <person name="Vidigal T.H.D.A."/>
            <person name="Brescovit A.D."/>
            <person name="Santos A.J."/>
        </authorList>
    </citation>
    <scope>NUCLEOTIDE SEQUENCE</scope>
</reference>
<name>A0A0A9YJL9_LYGHE</name>
<feature type="compositionally biased region" description="Acidic residues" evidence="3">
    <location>
        <begin position="212"/>
        <end position="222"/>
    </location>
</feature>
<dbReference type="EMBL" id="GBRD01015539">
    <property type="protein sequence ID" value="JAG50287.1"/>
    <property type="molecule type" value="Transcribed_RNA"/>
</dbReference>
<proteinExistence type="inferred from homology"/>
<dbReference type="PROSITE" id="PS00973">
    <property type="entry name" value="USP_2"/>
    <property type="match status" value="1"/>
</dbReference>
<dbReference type="PROSITE" id="PS50235">
    <property type="entry name" value="USP_3"/>
    <property type="match status" value="1"/>
</dbReference>
<feature type="compositionally biased region" description="Polar residues" evidence="3">
    <location>
        <begin position="223"/>
        <end position="237"/>
    </location>
</feature>
<evidence type="ECO:0000313" key="10">
    <source>
        <dbReference type="EMBL" id="JAG50287.1"/>
    </source>
</evidence>
<dbReference type="EC" id="3.4.19.12" evidence="2"/>
<feature type="compositionally biased region" description="Low complexity" evidence="3">
    <location>
        <begin position="85"/>
        <end position="118"/>
    </location>
</feature>
<dbReference type="InterPro" id="IPR018200">
    <property type="entry name" value="USP_CS"/>
</dbReference>
<dbReference type="SUPFAM" id="SSF54001">
    <property type="entry name" value="Cysteine proteinases"/>
    <property type="match status" value="1"/>
</dbReference>
<evidence type="ECO:0000313" key="9">
    <source>
        <dbReference type="EMBL" id="JAG34075.1"/>
    </source>
</evidence>
<dbReference type="FunFam" id="3.90.70.10:FF:000083">
    <property type="entry name" value="Uncharacterized protein, isoform B"/>
    <property type="match status" value="1"/>
</dbReference>
<sequence length="590" mass="65435">MPCSAVSVEYRRDSSAMPIPVARSLLDSDYSRLRNYNYSGSSCVRRTSNTASTSDSISKYPTSRAGLTSRSSSLTEELRDRSQTRDSGISRGVSSSRSRTSSYSSTSDSISKTSSYPSRKANYTTFDLNEFRSTYAPGNYIAGSSRSVSDSGRPPASSSLSLSRPRPTLPSKDKPSASDSANLEVISQGASGELVNGGESANRNIKARLDSDEPSADNDPDDSGNTSPRHLRNTSAPSLKKEPPSATNNHGLSGLRNIGNTCFLNSVVQCLSNTRLLREYLISREYISEIRTSDNKGSLIKSFGDVVTELWSDEGKVVNTSSFKSHIQRYAPRFMGYNQQDAQEFLRYLLEGLHDDINRVAVKPKNLPEIDDELSESMKATEAWKQYLRFDNSRIVDLFVGQLKSTLLCTVCQHASTTFEAFWDLSLPLPNSNSSSAIRLSQCLEHFTKEEVLDGHEMPTCSKCKTRRKCTKRFSIQKFPKILVLHLKRFSPFERYKKLSVTVDFPLTNLDMSAYGSTKQSCTYNLYAVSNHSGTAYSGHYTAYCLHSGSGQWFEFNDSRVSSISARNVVSSEAYILFYEQVPSVGASRL</sequence>
<evidence type="ECO:0000256" key="1">
    <source>
        <dbReference type="ARBA" id="ARBA00000707"/>
    </source>
</evidence>
<gene>
    <name evidence="5" type="primary">USP2_9</name>
    <name evidence="11" type="synonym">USP2_3</name>
    <name evidence="9" type="synonym">USP2_4</name>
    <name evidence="7" type="synonym">USP2_5</name>
    <name evidence="6" type="synonym">USP2_7</name>
    <name evidence="8" type="synonym">USP2_8</name>
    <name evidence="6" type="ORF">CM83_39870</name>
    <name evidence="8" type="ORF">CM83_39872</name>
    <name evidence="7" type="ORF">CM83_39874</name>
    <name evidence="5" type="ORF">CM83_39878</name>
    <name evidence="9" type="ORF">CM83_39882</name>
    <name evidence="11" type="ORF">g.46520</name>
</gene>
<feature type="domain" description="USP" evidence="4">
    <location>
        <begin position="253"/>
        <end position="582"/>
    </location>
</feature>
<evidence type="ECO:0000313" key="5">
    <source>
        <dbReference type="EMBL" id="JAG32384.1"/>
    </source>
</evidence>
<evidence type="ECO:0000256" key="2">
    <source>
        <dbReference type="RuleBase" id="RU366025"/>
    </source>
</evidence>
<keyword evidence="2" id="KW-0833">Ubl conjugation pathway</keyword>
<accession>A0A0A9YJL9</accession>
<keyword evidence="2 5" id="KW-0378">Hydrolase</keyword>
<dbReference type="PROSITE" id="PS00972">
    <property type="entry name" value="USP_1"/>
    <property type="match status" value="1"/>
</dbReference>
<reference evidence="5" key="1">
    <citation type="journal article" date="2014" name="PLoS ONE">
        <title>Transcriptome-Based Identification of ABC Transporters in the Western Tarnished Plant Bug Lygus hesperus.</title>
        <authorList>
            <person name="Hull J.J."/>
            <person name="Chaney K."/>
            <person name="Geib S.M."/>
            <person name="Fabrick J.A."/>
            <person name="Brent C.S."/>
            <person name="Walsh D."/>
            <person name="Lavine L.C."/>
        </authorList>
    </citation>
    <scope>NUCLEOTIDE SEQUENCE</scope>
</reference>
<dbReference type="EMBL" id="GBHO01009534">
    <property type="protein sequence ID" value="JAG34070.1"/>
    <property type="molecule type" value="Transcribed_RNA"/>
</dbReference>
<dbReference type="GO" id="GO:0004843">
    <property type="term" value="F:cysteine-type deubiquitinase activity"/>
    <property type="evidence" value="ECO:0007669"/>
    <property type="project" value="UniProtKB-UniRule"/>
</dbReference>
<dbReference type="EMBL" id="GBHO01011220">
    <property type="protein sequence ID" value="JAG32384.1"/>
    <property type="molecule type" value="Transcribed_RNA"/>
</dbReference>
<reference evidence="11" key="4">
    <citation type="journal article" date="2016" name="Gigascience">
        <title>De novo construction of an expanded transcriptome assembly for the western tarnished plant bug, Lygus hesperus.</title>
        <authorList>
            <person name="Tassone E.E."/>
            <person name="Geib S.M."/>
            <person name="Hall B."/>
            <person name="Fabrick J.A."/>
            <person name="Brent C.S."/>
            <person name="Hull J.J."/>
        </authorList>
    </citation>
    <scope>NUCLEOTIDE SEQUENCE</scope>
</reference>
<evidence type="ECO:0000313" key="6">
    <source>
        <dbReference type="EMBL" id="JAG34070.1"/>
    </source>
</evidence>
<dbReference type="EMBL" id="GDHC01005226">
    <property type="protein sequence ID" value="JAQ13403.1"/>
    <property type="molecule type" value="Transcribed_RNA"/>
</dbReference>
<comment type="catalytic activity">
    <reaction evidence="1 2">
        <text>Thiol-dependent hydrolysis of ester, thioester, amide, peptide and isopeptide bonds formed by the C-terminal Gly of ubiquitin (a 76-residue protein attached to proteins as an intracellular targeting signal).</text>
        <dbReference type="EC" id="3.4.19.12"/>
    </reaction>
</comment>
<dbReference type="InterPro" id="IPR001394">
    <property type="entry name" value="Peptidase_C19_UCH"/>
</dbReference>
<dbReference type="PANTHER" id="PTHR21646">
    <property type="entry name" value="UBIQUITIN CARBOXYL-TERMINAL HYDROLASE"/>
    <property type="match status" value="1"/>
</dbReference>
<dbReference type="EMBL" id="GBRD01015538">
    <property type="protein sequence ID" value="JAG50288.1"/>
    <property type="molecule type" value="Transcribed_RNA"/>
</dbReference>
<dbReference type="InterPro" id="IPR050185">
    <property type="entry name" value="Ub_carboxyl-term_hydrolase"/>
</dbReference>
<feature type="region of interest" description="Disordered" evidence="3">
    <location>
        <begin position="143"/>
        <end position="181"/>
    </location>
</feature>
<dbReference type="EMBL" id="GBHO01009532">
    <property type="protein sequence ID" value="JAG34072.1"/>
    <property type="molecule type" value="Transcribed_RNA"/>
</dbReference>
<reference evidence="5" key="2">
    <citation type="submission" date="2014-07" db="EMBL/GenBank/DDBJ databases">
        <authorList>
            <person name="Hull J."/>
        </authorList>
    </citation>
    <scope>NUCLEOTIDE SEQUENCE</scope>
</reference>
<comment type="similarity">
    <text evidence="2">Belongs to the peptidase C19 family.</text>
</comment>
<dbReference type="Pfam" id="PF00443">
    <property type="entry name" value="UCH"/>
    <property type="match status" value="1"/>
</dbReference>
<evidence type="ECO:0000313" key="8">
    <source>
        <dbReference type="EMBL" id="JAG34072.1"/>
    </source>
</evidence>
<dbReference type="AlphaFoldDB" id="A0A0A9YJL9"/>
<feature type="region of interest" description="Disordered" evidence="3">
    <location>
        <begin position="40"/>
        <end position="119"/>
    </location>
</feature>
<protein>
    <recommendedName>
        <fullName evidence="2">Ubiquitin carboxyl-terminal hydrolase</fullName>
        <ecNumber evidence="2">3.4.19.12</ecNumber>
    </recommendedName>
</protein>
<keyword evidence="2" id="KW-0645">Protease</keyword>
<evidence type="ECO:0000259" key="4">
    <source>
        <dbReference type="PROSITE" id="PS50235"/>
    </source>
</evidence>
<dbReference type="Gene3D" id="3.90.70.10">
    <property type="entry name" value="Cysteine proteinases"/>
    <property type="match status" value="1"/>
</dbReference>
<feature type="compositionally biased region" description="Low complexity" evidence="3">
    <location>
        <begin position="147"/>
        <end position="170"/>
    </location>
</feature>
<dbReference type="InterPro" id="IPR038765">
    <property type="entry name" value="Papain-like_cys_pep_sf"/>
</dbReference>
<keyword evidence="2" id="KW-0788">Thiol protease</keyword>
<dbReference type="CDD" id="cd02674">
    <property type="entry name" value="Peptidase_C19R"/>
    <property type="match status" value="1"/>
</dbReference>
<feature type="region of interest" description="Disordered" evidence="3">
    <location>
        <begin position="208"/>
        <end position="252"/>
    </location>
</feature>
<organism evidence="5">
    <name type="scientific">Lygus hesperus</name>
    <name type="common">Western plant bug</name>
    <dbReference type="NCBI Taxonomy" id="30085"/>
    <lineage>
        <taxon>Eukaryota</taxon>
        <taxon>Metazoa</taxon>
        <taxon>Ecdysozoa</taxon>
        <taxon>Arthropoda</taxon>
        <taxon>Hexapoda</taxon>
        <taxon>Insecta</taxon>
        <taxon>Pterygota</taxon>
        <taxon>Neoptera</taxon>
        <taxon>Paraneoptera</taxon>
        <taxon>Hemiptera</taxon>
        <taxon>Heteroptera</taxon>
        <taxon>Panheteroptera</taxon>
        <taxon>Cimicomorpha</taxon>
        <taxon>Miridae</taxon>
        <taxon>Mirini</taxon>
        <taxon>Lygus</taxon>
    </lineage>
</organism>
<dbReference type="EMBL" id="GBHO01009533">
    <property type="protein sequence ID" value="JAG34071.1"/>
    <property type="molecule type" value="Transcribed_RNA"/>
</dbReference>
<dbReference type="GO" id="GO:0016579">
    <property type="term" value="P:protein deubiquitination"/>
    <property type="evidence" value="ECO:0007669"/>
    <property type="project" value="InterPro"/>
</dbReference>